<keyword evidence="2 4" id="KW-0479">Metal-binding</keyword>
<evidence type="ECO:0000313" key="7">
    <source>
        <dbReference type="Proteomes" id="UP000256321"/>
    </source>
</evidence>
<dbReference type="Proteomes" id="UP000629596">
    <property type="component" value="Unassembled WGS sequence"/>
</dbReference>
<keyword evidence="8" id="KW-1185">Reference proteome</keyword>
<evidence type="ECO:0000313" key="8">
    <source>
        <dbReference type="Proteomes" id="UP000629596"/>
    </source>
</evidence>
<evidence type="ECO:0000313" key="5">
    <source>
        <dbReference type="EMBL" id="MBC8600127.1"/>
    </source>
</evidence>
<reference evidence="5 8" key="2">
    <citation type="submission" date="2020-08" db="EMBL/GenBank/DDBJ databases">
        <title>Genome public.</title>
        <authorList>
            <person name="Liu C."/>
            <person name="Sun Q."/>
        </authorList>
    </citation>
    <scope>NUCLEOTIDE SEQUENCE [LARGE SCALE GENOMIC DNA]</scope>
    <source>
        <strain evidence="5 8">426_9</strain>
    </source>
</reference>
<dbReference type="EMBL" id="JACRTI010000001">
    <property type="protein sequence ID" value="MBC8600127.1"/>
    <property type="molecule type" value="Genomic_DNA"/>
</dbReference>
<reference evidence="6 7" key="1">
    <citation type="submission" date="2018-07" db="EMBL/GenBank/DDBJ databases">
        <title>Parabacteroides acidifaciens nov. sp., isolated from human feces.</title>
        <authorList>
            <person name="Wang Y.J."/>
        </authorList>
    </citation>
    <scope>NUCLEOTIDE SEQUENCE [LARGE SCALE GENOMIC DNA]</scope>
    <source>
        <strain evidence="6 7">426-9</strain>
    </source>
</reference>
<dbReference type="PANTHER" id="PTHR34535">
    <property type="entry name" value="HYDROGENASE MATURATION FACTOR HYPA"/>
    <property type="match status" value="1"/>
</dbReference>
<dbReference type="HAMAP" id="MF_00213">
    <property type="entry name" value="HypA_HybF"/>
    <property type="match status" value="1"/>
</dbReference>
<dbReference type="AlphaFoldDB" id="A0A3D8HK15"/>
<organism evidence="6 7">
    <name type="scientific">Parabacteroides acidifaciens</name>
    <dbReference type="NCBI Taxonomy" id="2290935"/>
    <lineage>
        <taxon>Bacteria</taxon>
        <taxon>Pseudomonadati</taxon>
        <taxon>Bacteroidota</taxon>
        <taxon>Bacteroidia</taxon>
        <taxon>Bacteroidales</taxon>
        <taxon>Tannerellaceae</taxon>
        <taxon>Parabacteroides</taxon>
    </lineage>
</organism>
<dbReference type="PANTHER" id="PTHR34535:SF3">
    <property type="entry name" value="HYDROGENASE MATURATION FACTOR HYPA"/>
    <property type="match status" value="1"/>
</dbReference>
<comment type="caution">
    <text evidence="6">The sequence shown here is derived from an EMBL/GenBank/DDBJ whole genome shotgun (WGS) entry which is preliminary data.</text>
</comment>
<keyword evidence="1 4" id="KW-0533">Nickel</keyword>
<proteinExistence type="inferred from homology"/>
<evidence type="ECO:0000256" key="4">
    <source>
        <dbReference type="HAMAP-Rule" id="MF_00213"/>
    </source>
</evidence>
<dbReference type="EMBL" id="QREV01000001">
    <property type="protein sequence ID" value="RDU51213.1"/>
    <property type="molecule type" value="Genomic_DNA"/>
</dbReference>
<name>A0A3D8HK15_9BACT</name>
<evidence type="ECO:0000256" key="1">
    <source>
        <dbReference type="ARBA" id="ARBA00022596"/>
    </source>
</evidence>
<dbReference type="GO" id="GO:0051604">
    <property type="term" value="P:protein maturation"/>
    <property type="evidence" value="ECO:0007669"/>
    <property type="project" value="InterPro"/>
</dbReference>
<dbReference type="InterPro" id="IPR000688">
    <property type="entry name" value="HypA/HybF"/>
</dbReference>
<evidence type="ECO:0000313" key="6">
    <source>
        <dbReference type="EMBL" id="RDU51213.1"/>
    </source>
</evidence>
<protein>
    <recommendedName>
        <fullName evidence="4">Hydrogenase maturation factor HypA</fullName>
    </recommendedName>
</protein>
<dbReference type="NCBIfam" id="TIGR00100">
    <property type="entry name" value="hypA"/>
    <property type="match status" value="1"/>
</dbReference>
<dbReference type="Pfam" id="PF01155">
    <property type="entry name" value="HypA"/>
    <property type="match status" value="1"/>
</dbReference>
<feature type="binding site" evidence="4">
    <location>
        <position position="2"/>
    </location>
    <ligand>
        <name>Ni(2+)</name>
        <dbReference type="ChEBI" id="CHEBI:49786"/>
    </ligand>
</feature>
<dbReference type="GO" id="GO:0008270">
    <property type="term" value="F:zinc ion binding"/>
    <property type="evidence" value="ECO:0007669"/>
    <property type="project" value="UniProtKB-UniRule"/>
</dbReference>
<dbReference type="GO" id="GO:0016151">
    <property type="term" value="F:nickel cation binding"/>
    <property type="evidence" value="ECO:0007669"/>
    <property type="project" value="UniProtKB-UniRule"/>
</dbReference>
<feature type="binding site" evidence="4">
    <location>
        <position position="73"/>
    </location>
    <ligand>
        <name>Zn(2+)</name>
        <dbReference type="ChEBI" id="CHEBI:29105"/>
    </ligand>
</feature>
<feature type="binding site" evidence="4">
    <location>
        <position position="92"/>
    </location>
    <ligand>
        <name>Zn(2+)</name>
        <dbReference type="ChEBI" id="CHEBI:29105"/>
    </ligand>
</feature>
<dbReference type="PIRSF" id="PIRSF004761">
    <property type="entry name" value="Hydrgn_mat_HypA"/>
    <property type="match status" value="1"/>
</dbReference>
<accession>A0A3D8HK15</accession>
<keyword evidence="3 4" id="KW-0862">Zinc</keyword>
<comment type="function">
    <text evidence="4">Involved in the maturation of [NiFe] hydrogenases. Required for nickel insertion into the metal center of the hydrogenase.</text>
</comment>
<gene>
    <name evidence="4 6" type="primary">hypA</name>
    <name evidence="6" type="ORF">DWU89_00145</name>
    <name evidence="5" type="ORF">H8784_00145</name>
</gene>
<evidence type="ECO:0000256" key="3">
    <source>
        <dbReference type="ARBA" id="ARBA00022833"/>
    </source>
</evidence>
<dbReference type="RefSeq" id="WP_115497802.1">
    <property type="nucleotide sequence ID" value="NZ_JACRTI010000001.1"/>
</dbReference>
<dbReference type="Proteomes" id="UP000256321">
    <property type="component" value="Unassembled WGS sequence"/>
</dbReference>
<feature type="binding site" evidence="4">
    <location>
        <position position="89"/>
    </location>
    <ligand>
        <name>Zn(2+)</name>
        <dbReference type="ChEBI" id="CHEBI:29105"/>
    </ligand>
</feature>
<evidence type="ECO:0000256" key="2">
    <source>
        <dbReference type="ARBA" id="ARBA00022723"/>
    </source>
</evidence>
<comment type="similarity">
    <text evidence="4">Belongs to the HypA/HybF family.</text>
</comment>
<dbReference type="Gene3D" id="3.30.2320.80">
    <property type="match status" value="1"/>
</dbReference>
<feature type="binding site" evidence="4">
    <location>
        <position position="76"/>
    </location>
    <ligand>
        <name>Zn(2+)</name>
        <dbReference type="ChEBI" id="CHEBI:29105"/>
    </ligand>
</feature>
<sequence length="113" mass="12568">MHELSIAQSIVQLSEQQAREHHSSQIEEVELEIGRLAGVELQTLEFAMESAVKGTLLEKAKIIRHYIDGEGQCSDCETVFPVGNLFSPCPNCGSYLVNITKGRELRIKSIVIK</sequence>